<comment type="similarity">
    <text evidence="8">Belongs to the MMM1 family.</text>
</comment>
<proteinExistence type="inferred from homology"/>
<dbReference type="PANTHER" id="PTHR13466">
    <property type="entry name" value="TEX2 PROTEIN-RELATED"/>
    <property type="match status" value="1"/>
</dbReference>
<evidence type="ECO:0000256" key="5">
    <source>
        <dbReference type="ARBA" id="ARBA00023055"/>
    </source>
</evidence>
<keyword evidence="7 8" id="KW-0472">Membrane</keyword>
<keyword evidence="5" id="KW-0445">Lipid transport</keyword>
<evidence type="ECO:0000256" key="8">
    <source>
        <dbReference type="HAMAP-Rule" id="MF_03103"/>
    </source>
</evidence>
<evidence type="ECO:0000256" key="3">
    <source>
        <dbReference type="ARBA" id="ARBA00022824"/>
    </source>
</evidence>
<keyword evidence="3 8" id="KW-0256">Endoplasmic reticulum</keyword>
<dbReference type="GO" id="GO:0008289">
    <property type="term" value="F:lipid binding"/>
    <property type="evidence" value="ECO:0007669"/>
    <property type="project" value="UniProtKB-KW"/>
</dbReference>
<dbReference type="Proteomes" id="UP000265703">
    <property type="component" value="Unassembled WGS sequence"/>
</dbReference>
<keyword evidence="4 8" id="KW-1133">Transmembrane helix</keyword>
<protein>
    <recommendedName>
        <fullName evidence="8">Maintenance of mitochondrial morphology protein 1</fullName>
    </recommendedName>
</protein>
<evidence type="ECO:0000256" key="7">
    <source>
        <dbReference type="ARBA" id="ARBA00023136"/>
    </source>
</evidence>
<evidence type="ECO:0000256" key="6">
    <source>
        <dbReference type="ARBA" id="ARBA00023121"/>
    </source>
</evidence>
<keyword evidence="2 8" id="KW-0812">Transmembrane</keyword>
<dbReference type="GO" id="GO:1990456">
    <property type="term" value="P:mitochondrion-endoplasmic reticulum membrane tethering"/>
    <property type="evidence" value="ECO:0007669"/>
    <property type="project" value="TreeGrafter"/>
</dbReference>
<evidence type="ECO:0000259" key="11">
    <source>
        <dbReference type="PROSITE" id="PS51847"/>
    </source>
</evidence>
<dbReference type="STRING" id="658196.A0A397SJV9"/>
<feature type="topological domain" description="Lumenal" evidence="8">
    <location>
        <begin position="1"/>
        <end position="32"/>
    </location>
</feature>
<dbReference type="EMBL" id="QKYT01000396">
    <property type="protein sequence ID" value="RIA85922.1"/>
    <property type="molecule type" value="Genomic_DNA"/>
</dbReference>
<evidence type="ECO:0000256" key="9">
    <source>
        <dbReference type="SAM" id="MobiDB-lite"/>
    </source>
</evidence>
<dbReference type="HAMAP" id="MF_03103">
    <property type="entry name" value="Mmm1"/>
    <property type="match status" value="1"/>
</dbReference>
<organism evidence="12 13">
    <name type="scientific">Glomus cerebriforme</name>
    <dbReference type="NCBI Taxonomy" id="658196"/>
    <lineage>
        <taxon>Eukaryota</taxon>
        <taxon>Fungi</taxon>
        <taxon>Fungi incertae sedis</taxon>
        <taxon>Mucoromycota</taxon>
        <taxon>Glomeromycotina</taxon>
        <taxon>Glomeromycetes</taxon>
        <taxon>Glomerales</taxon>
        <taxon>Glomeraceae</taxon>
        <taxon>Glomus</taxon>
    </lineage>
</organism>
<evidence type="ECO:0000256" key="2">
    <source>
        <dbReference type="ARBA" id="ARBA00022692"/>
    </source>
</evidence>
<dbReference type="Pfam" id="PF10296">
    <property type="entry name" value="MMM1"/>
    <property type="match status" value="2"/>
</dbReference>
<dbReference type="GO" id="GO:0045040">
    <property type="term" value="P:protein insertion into mitochondrial outer membrane"/>
    <property type="evidence" value="ECO:0007669"/>
    <property type="project" value="UniProtKB-UniRule"/>
</dbReference>
<dbReference type="OrthoDB" id="5599157at2759"/>
<dbReference type="CDD" id="cd21671">
    <property type="entry name" value="SMP_Mmm1"/>
    <property type="match status" value="1"/>
</dbReference>
<comment type="caution">
    <text evidence="12">The sequence shown here is derived from an EMBL/GenBank/DDBJ whole genome shotgun (WGS) entry which is preliminary data.</text>
</comment>
<comment type="subunit">
    <text evidence="8">Homodimer. Component of the ER-mitochondria encounter structure (ERMES) or MDM complex, composed of MMM1, MDM10, MDM12 and MDM34. A MMM1 homodimer associates with one molecule of MDM12 on each side in a pairwise head-to-tail manner, and the SMP-LTD domains of MMM1 and MDM12 generate a continuous hydrophobic tunnel for phospholipid trafficking.</text>
</comment>
<keyword evidence="1" id="KW-0813">Transport</keyword>
<comment type="function">
    <text evidence="8">Component of the ERMES/MDM complex, which serves as a molecular tether to connect the endoplasmic reticulum (ER) and mitochondria. Components of this complex are involved in the control of mitochondrial shape and protein biogenesis, and function in nonvesicular lipid trafficking between the ER and mitochondria. The MDM12-MMM1 subcomplex functions in the major beta-barrel assembly pathway that is responsible for biogenesis of all outer membrane beta-barrel proteins, and acts in a late step after the SAM complex. The MDM10-MDM12-MMM1 subcomplex further acts in the TOM40-specific pathway after the action of the MDM12-MMM1 complex. Essential for establishing and maintaining the structure of mitochondria and maintenance of mtDNA nucleoids.</text>
</comment>
<dbReference type="InterPro" id="IPR027537">
    <property type="entry name" value="Mmm1"/>
</dbReference>
<evidence type="ECO:0000256" key="1">
    <source>
        <dbReference type="ARBA" id="ARBA00022448"/>
    </source>
</evidence>
<dbReference type="InterPro" id="IPR031468">
    <property type="entry name" value="SMP_LBD"/>
</dbReference>
<dbReference type="GO" id="GO:0032865">
    <property type="term" value="C:ERMES complex"/>
    <property type="evidence" value="ECO:0007669"/>
    <property type="project" value="UniProtKB-UniRule"/>
</dbReference>
<reference evidence="12 13" key="1">
    <citation type="submission" date="2018-06" db="EMBL/GenBank/DDBJ databases">
        <title>Comparative genomics reveals the genomic features of Rhizophagus irregularis, R. cerebriforme, R. diaphanum and Gigaspora rosea, and their symbiotic lifestyle signature.</title>
        <authorList>
            <person name="Morin E."/>
            <person name="San Clemente H."/>
            <person name="Chen E.C.H."/>
            <person name="De La Providencia I."/>
            <person name="Hainaut M."/>
            <person name="Kuo A."/>
            <person name="Kohler A."/>
            <person name="Murat C."/>
            <person name="Tang N."/>
            <person name="Roy S."/>
            <person name="Loubradou J."/>
            <person name="Henrissat B."/>
            <person name="Grigoriev I.V."/>
            <person name="Corradi N."/>
            <person name="Roux C."/>
            <person name="Martin F.M."/>
        </authorList>
    </citation>
    <scope>NUCLEOTIDE SEQUENCE [LARGE SCALE GENOMIC DNA]</scope>
    <source>
        <strain evidence="12 13">DAOM 227022</strain>
    </source>
</reference>
<dbReference type="PROSITE" id="PS51847">
    <property type="entry name" value="SMP"/>
    <property type="match status" value="1"/>
</dbReference>
<keyword evidence="6" id="KW-0446">Lipid-binding</keyword>
<evidence type="ECO:0000256" key="10">
    <source>
        <dbReference type="SAM" id="Phobius"/>
    </source>
</evidence>
<keyword evidence="13" id="KW-1185">Reference proteome</keyword>
<feature type="topological domain" description="Cytoplasmic" evidence="8">
    <location>
        <begin position="54"/>
        <end position="363"/>
    </location>
</feature>
<evidence type="ECO:0000313" key="12">
    <source>
        <dbReference type="EMBL" id="RIA85922.1"/>
    </source>
</evidence>
<dbReference type="GO" id="GO:0015914">
    <property type="term" value="P:phospholipid transport"/>
    <property type="evidence" value="ECO:0007669"/>
    <property type="project" value="TreeGrafter"/>
</dbReference>
<gene>
    <name evidence="8" type="primary">MMM1</name>
    <name evidence="12" type="ORF">C1645_780818</name>
</gene>
<dbReference type="AlphaFoldDB" id="A0A397SJV9"/>
<comment type="subcellular location">
    <subcellularLocation>
        <location evidence="8">Endoplasmic reticulum membrane</location>
        <topology evidence="8">Single-pass type I membrane protein</topology>
    </subcellularLocation>
    <text evidence="8">The ERMES/MDM complex localizes to a few discrete foci (around 10 per single cell), that represent mitochondria-endoplasmic reticulum junctions. These foci are often found next to mtDNA nucleoids.</text>
</comment>
<feature type="transmembrane region" description="Helical" evidence="10">
    <location>
        <begin position="29"/>
        <end position="53"/>
    </location>
</feature>
<name>A0A397SJV9_9GLOM</name>
<evidence type="ECO:0000313" key="13">
    <source>
        <dbReference type="Proteomes" id="UP000265703"/>
    </source>
</evidence>
<dbReference type="GO" id="GO:0005789">
    <property type="term" value="C:endoplasmic reticulum membrane"/>
    <property type="evidence" value="ECO:0007669"/>
    <property type="project" value="UniProtKB-SubCell"/>
</dbReference>
<dbReference type="InterPro" id="IPR019411">
    <property type="entry name" value="MMM1_dom"/>
</dbReference>
<feature type="domain" description="SMP-LTD" evidence="11">
    <location>
        <begin position="96"/>
        <end position="289"/>
    </location>
</feature>
<evidence type="ECO:0000256" key="4">
    <source>
        <dbReference type="ARBA" id="ARBA00022989"/>
    </source>
</evidence>
<sequence length="363" mass="40816">MSSAQSIPPEVQEYLDKVVSKLPDNSWSFMQGFLLGQLTIVILVLAFIKYMLLEDVKKNNSKRPLPISTPLNTKTASSPPASIILSKTLYDPDYHQPESTAWLNVLFAQTIYQYRNDAKTDNRLVRIVDNILNGGIRPDFVGPIEVTRLDIGEEFPIFNNARIRPADSMGRMRVEVDCEYSDQITLGIDTQILLNWPKPKIAVLPISLILSVVKFSAKITLEIVTTPESSYILISALPDFILEFNVQSLIGSRSKLEDVPKITHIIISKLRNAFCENFVYPNFKKIKIPDLWSSNKNSESSEENHLHSSFGEEINDTTTAPSTLTEGLRQRNSIIKDYPLVQDAVFLAHGVQTTTQAQVSSFN</sequence>
<feature type="region of interest" description="Disordered" evidence="9">
    <location>
        <begin position="299"/>
        <end position="321"/>
    </location>
</feature>
<accession>A0A397SJV9</accession>
<dbReference type="PANTHER" id="PTHR13466:SF0">
    <property type="entry name" value="SMP-LTD DOMAIN-CONTAINING PROTEIN"/>
    <property type="match status" value="1"/>
</dbReference>